<evidence type="ECO:0000256" key="5">
    <source>
        <dbReference type="SAM" id="Phobius"/>
    </source>
</evidence>
<dbReference type="STRING" id="36844.SAMN04488501_1016"/>
<dbReference type="Proteomes" id="UP000037043">
    <property type="component" value="Unassembled WGS sequence"/>
</dbReference>
<proteinExistence type="predicted"/>
<evidence type="ECO:0000256" key="1">
    <source>
        <dbReference type="ARBA" id="ARBA00004141"/>
    </source>
</evidence>
<name>A0A0L6Z6H6_9CLOT</name>
<feature type="transmembrane region" description="Helical" evidence="5">
    <location>
        <begin position="93"/>
        <end position="111"/>
    </location>
</feature>
<dbReference type="EMBL" id="LHUR01000042">
    <property type="protein sequence ID" value="KOA18572.1"/>
    <property type="molecule type" value="Genomic_DNA"/>
</dbReference>
<dbReference type="PATRIC" id="fig|1121318.3.peg.3474"/>
<keyword evidence="2 5" id="KW-0812">Transmembrane</keyword>
<organism evidence="7 8">
    <name type="scientific">Clostridium homopropionicum DSM 5847</name>
    <dbReference type="NCBI Taxonomy" id="1121318"/>
    <lineage>
        <taxon>Bacteria</taxon>
        <taxon>Bacillati</taxon>
        <taxon>Bacillota</taxon>
        <taxon>Clostridia</taxon>
        <taxon>Eubacteriales</taxon>
        <taxon>Clostridiaceae</taxon>
        <taxon>Clostridium</taxon>
    </lineage>
</organism>
<reference evidence="8" key="1">
    <citation type="submission" date="2015-08" db="EMBL/GenBank/DDBJ databases">
        <title>Genome sequence of the strict anaerobe Clostridium homopropionicum LuHBu1 (DSM 5847T).</title>
        <authorList>
            <person name="Poehlein A."/>
            <person name="Beck M."/>
            <person name="Schiel-Bengelsdorf B."/>
            <person name="Bengelsdorf F.R."/>
            <person name="Daniel R."/>
            <person name="Duerre P."/>
        </authorList>
    </citation>
    <scope>NUCLEOTIDE SEQUENCE [LARGE SCALE GENOMIC DNA]</scope>
    <source>
        <strain evidence="8">DSM 5847</strain>
    </source>
</reference>
<evidence type="ECO:0000256" key="3">
    <source>
        <dbReference type="ARBA" id="ARBA00022989"/>
    </source>
</evidence>
<evidence type="ECO:0000313" key="8">
    <source>
        <dbReference type="Proteomes" id="UP000037043"/>
    </source>
</evidence>
<dbReference type="Pfam" id="PF01694">
    <property type="entry name" value="Rhomboid"/>
    <property type="match status" value="1"/>
</dbReference>
<dbReference type="GO" id="GO:0016020">
    <property type="term" value="C:membrane"/>
    <property type="evidence" value="ECO:0007669"/>
    <property type="project" value="UniProtKB-SubCell"/>
</dbReference>
<feature type="transmembrane region" description="Helical" evidence="5">
    <location>
        <begin position="168"/>
        <end position="184"/>
    </location>
</feature>
<evidence type="ECO:0000256" key="4">
    <source>
        <dbReference type="ARBA" id="ARBA00023136"/>
    </source>
</evidence>
<dbReference type="GO" id="GO:0004252">
    <property type="term" value="F:serine-type endopeptidase activity"/>
    <property type="evidence" value="ECO:0007669"/>
    <property type="project" value="InterPro"/>
</dbReference>
<dbReference type="EC" id="3.4.21.105" evidence="7"/>
<comment type="subcellular location">
    <subcellularLocation>
        <location evidence="1">Membrane</location>
        <topology evidence="1">Multi-pass membrane protein</topology>
    </subcellularLocation>
</comment>
<keyword evidence="3 5" id="KW-1133">Transmembrane helix</keyword>
<feature type="transmembrane region" description="Helical" evidence="5">
    <location>
        <begin position="117"/>
        <end position="135"/>
    </location>
</feature>
<feature type="domain" description="Peptidase S54 rhomboid" evidence="6">
    <location>
        <begin position="53"/>
        <end position="183"/>
    </location>
</feature>
<feature type="transmembrane region" description="Helical" evidence="5">
    <location>
        <begin position="142"/>
        <end position="162"/>
    </location>
</feature>
<keyword evidence="4 5" id="KW-0472">Membrane</keyword>
<comment type="caution">
    <text evidence="7">The sequence shown here is derived from an EMBL/GenBank/DDBJ whole genome shotgun (WGS) entry which is preliminary data.</text>
</comment>
<dbReference type="RefSeq" id="WP_052222902.1">
    <property type="nucleotide sequence ID" value="NZ_LHUR01000042.1"/>
</dbReference>
<dbReference type="InterPro" id="IPR022764">
    <property type="entry name" value="Peptidase_S54_rhomboid_dom"/>
</dbReference>
<dbReference type="Gene3D" id="1.20.1540.10">
    <property type="entry name" value="Rhomboid-like"/>
    <property type="match status" value="1"/>
</dbReference>
<dbReference type="SUPFAM" id="SSF144091">
    <property type="entry name" value="Rhomboid-like"/>
    <property type="match status" value="1"/>
</dbReference>
<dbReference type="AlphaFoldDB" id="A0A0L6Z6H6"/>
<feature type="transmembrane region" description="Helical" evidence="5">
    <location>
        <begin position="12"/>
        <end position="41"/>
    </location>
</feature>
<gene>
    <name evidence="7" type="primary">glpG</name>
    <name evidence="7" type="ORF">CLHOM_34740</name>
</gene>
<keyword evidence="8" id="KW-1185">Reference proteome</keyword>
<sequence>MGKQFSRFQYNAPVTLTYAFISLAVLVMGIATKGITTQLLFSNYRTSFLDPLQYIRLFTHVIGHANWEHYSGNFLIILLLGPMLEEKYGSKNVFQMILITAFITGILNMLLFDTALLGASGIVFMMILLSSFANAEDGRIPLTLIIVAIIFIGKEVVNGMFIEDNISQITHIIGGLCGGVFGYWKNKRRIYDNSSI</sequence>
<evidence type="ECO:0000256" key="2">
    <source>
        <dbReference type="ARBA" id="ARBA00022692"/>
    </source>
</evidence>
<keyword evidence="7" id="KW-0645">Protease</keyword>
<dbReference type="InterPro" id="IPR035952">
    <property type="entry name" value="Rhomboid-like_sf"/>
</dbReference>
<protein>
    <submittedName>
        <fullName evidence="7">Rhomboid protease GlpG</fullName>
        <ecNumber evidence="7">3.4.21.105</ecNumber>
    </submittedName>
</protein>
<evidence type="ECO:0000313" key="7">
    <source>
        <dbReference type="EMBL" id="KOA18572.1"/>
    </source>
</evidence>
<accession>A0A0L6Z6H6</accession>
<keyword evidence="7" id="KW-0378">Hydrolase</keyword>
<dbReference type="GO" id="GO:0006508">
    <property type="term" value="P:proteolysis"/>
    <property type="evidence" value="ECO:0007669"/>
    <property type="project" value="UniProtKB-KW"/>
</dbReference>
<dbReference type="PANTHER" id="PTHR43066:SF5">
    <property type="entry name" value="RHOMBOID-LIKE PROTEIN 11, CHLOROPLASTIC-RELATED"/>
    <property type="match status" value="1"/>
</dbReference>
<dbReference type="PANTHER" id="PTHR43066">
    <property type="entry name" value="RHOMBOID-RELATED PROTEIN"/>
    <property type="match status" value="1"/>
</dbReference>
<evidence type="ECO:0000259" key="6">
    <source>
        <dbReference type="Pfam" id="PF01694"/>
    </source>
</evidence>